<dbReference type="EMBL" id="BONK01000009">
    <property type="protein sequence ID" value="GIG21934.1"/>
    <property type="molecule type" value="Genomic_DNA"/>
</dbReference>
<proteinExistence type="predicted"/>
<dbReference type="Proteomes" id="UP000632740">
    <property type="component" value="Unassembled WGS sequence"/>
</dbReference>
<name>A0A919P5W6_9CELL</name>
<comment type="caution">
    <text evidence="2">The sequence shown here is derived from an EMBL/GenBank/DDBJ whole genome shotgun (WGS) entry which is preliminary data.</text>
</comment>
<organism evidence="2 3">
    <name type="scientific">Cellulomonas chitinilytica</name>
    <dbReference type="NCBI Taxonomy" id="398759"/>
    <lineage>
        <taxon>Bacteria</taxon>
        <taxon>Bacillati</taxon>
        <taxon>Actinomycetota</taxon>
        <taxon>Actinomycetes</taxon>
        <taxon>Micrococcales</taxon>
        <taxon>Cellulomonadaceae</taxon>
        <taxon>Cellulomonas</taxon>
    </lineage>
</organism>
<evidence type="ECO:0000313" key="3">
    <source>
        <dbReference type="Proteomes" id="UP000632740"/>
    </source>
</evidence>
<feature type="region of interest" description="Disordered" evidence="1">
    <location>
        <begin position="12"/>
        <end position="31"/>
    </location>
</feature>
<sequence length="124" mass="12899">MVVARWSRCGVRRGAHSPAPPSVAHRSGTSGRRLVDGLPTVSAMPRTSPLLACALDDVEAARHAIAVAQQVPWVSVAADRYRAALDDAAASTTAVRARVERATVPVAALDLVVGGGPVPGTWTW</sequence>
<evidence type="ECO:0000313" key="2">
    <source>
        <dbReference type="EMBL" id="GIG21934.1"/>
    </source>
</evidence>
<gene>
    <name evidence="2" type="ORF">Cch01nite_26580</name>
</gene>
<accession>A0A919P5W6</accession>
<reference evidence="2" key="1">
    <citation type="submission" date="2021-01" db="EMBL/GenBank/DDBJ databases">
        <title>Whole genome shotgun sequence of Cellulomonas chitinilytica NBRC 110799.</title>
        <authorList>
            <person name="Komaki H."/>
            <person name="Tamura T."/>
        </authorList>
    </citation>
    <scope>NUCLEOTIDE SEQUENCE</scope>
    <source>
        <strain evidence="2">NBRC 110799</strain>
    </source>
</reference>
<evidence type="ECO:0000256" key="1">
    <source>
        <dbReference type="SAM" id="MobiDB-lite"/>
    </source>
</evidence>
<keyword evidence="3" id="KW-1185">Reference proteome</keyword>
<dbReference type="AlphaFoldDB" id="A0A919P5W6"/>
<protein>
    <submittedName>
        <fullName evidence="2">Uncharacterized protein</fullName>
    </submittedName>
</protein>